<feature type="region of interest" description="Disordered" evidence="1">
    <location>
        <begin position="90"/>
        <end position="109"/>
    </location>
</feature>
<comment type="caution">
    <text evidence="2">The sequence shown here is derived from an EMBL/GenBank/DDBJ whole genome shotgun (WGS) entry which is preliminary data.</text>
</comment>
<name>A0ABQ9HP04_9NEOP</name>
<protein>
    <submittedName>
        <fullName evidence="2">Uncharacterized protein</fullName>
    </submittedName>
</protein>
<proteinExistence type="predicted"/>
<dbReference type="Proteomes" id="UP001159363">
    <property type="component" value="Chromosome X"/>
</dbReference>
<feature type="region of interest" description="Disordered" evidence="1">
    <location>
        <begin position="137"/>
        <end position="167"/>
    </location>
</feature>
<organism evidence="2 3">
    <name type="scientific">Dryococelus australis</name>
    <dbReference type="NCBI Taxonomy" id="614101"/>
    <lineage>
        <taxon>Eukaryota</taxon>
        <taxon>Metazoa</taxon>
        <taxon>Ecdysozoa</taxon>
        <taxon>Arthropoda</taxon>
        <taxon>Hexapoda</taxon>
        <taxon>Insecta</taxon>
        <taxon>Pterygota</taxon>
        <taxon>Neoptera</taxon>
        <taxon>Polyneoptera</taxon>
        <taxon>Phasmatodea</taxon>
        <taxon>Verophasmatodea</taxon>
        <taxon>Anareolatae</taxon>
        <taxon>Phasmatidae</taxon>
        <taxon>Eurycanthinae</taxon>
        <taxon>Dryococelus</taxon>
    </lineage>
</organism>
<accession>A0ABQ9HP04</accession>
<evidence type="ECO:0000256" key="1">
    <source>
        <dbReference type="SAM" id="MobiDB-lite"/>
    </source>
</evidence>
<evidence type="ECO:0000313" key="3">
    <source>
        <dbReference type="Proteomes" id="UP001159363"/>
    </source>
</evidence>
<evidence type="ECO:0000313" key="2">
    <source>
        <dbReference type="EMBL" id="KAJ8886046.1"/>
    </source>
</evidence>
<reference evidence="2 3" key="1">
    <citation type="submission" date="2023-02" db="EMBL/GenBank/DDBJ databases">
        <title>LHISI_Scaffold_Assembly.</title>
        <authorList>
            <person name="Stuart O.P."/>
            <person name="Cleave R."/>
            <person name="Magrath M.J.L."/>
            <person name="Mikheyev A.S."/>
        </authorList>
    </citation>
    <scope>NUCLEOTIDE SEQUENCE [LARGE SCALE GENOMIC DNA]</scope>
    <source>
        <strain evidence="2">Daus_M_001</strain>
        <tissue evidence="2">Leg muscle</tissue>
    </source>
</reference>
<sequence>MKGRVKREIPEETRQPARFPHAKIWEVLVRGVLYAAGGNEGRLEACVWQPGPGPTLAPESLGVATGRSGLAALDNDAVSAKPLAQHLGRPASSTALRRRKNTPGLCPLRSPRVIAADNTRPEGPLPHNTLHPRFSGLGARNCHQQRNPNRATSHHGDPRPGRSGFRQVGNVTDDAAGRRFFSAGLPFPPTFYSGAAQFSPRFTLIDSQDLVVKSRPNSFDSTLIIGHLPKLTDV</sequence>
<gene>
    <name evidence="2" type="ORF">PR048_012252</name>
</gene>
<feature type="compositionally biased region" description="Polar residues" evidence="1">
    <location>
        <begin position="142"/>
        <end position="151"/>
    </location>
</feature>
<dbReference type="EMBL" id="JARBHB010000004">
    <property type="protein sequence ID" value="KAJ8886046.1"/>
    <property type="molecule type" value="Genomic_DNA"/>
</dbReference>
<keyword evidence="3" id="KW-1185">Reference proteome</keyword>